<evidence type="ECO:0000256" key="1">
    <source>
        <dbReference type="PROSITE-ProRule" id="PRU00339"/>
    </source>
</evidence>
<dbReference type="InterPro" id="IPR010982">
    <property type="entry name" value="Lambda_DNA-bd_dom_sf"/>
</dbReference>
<dbReference type="Gene3D" id="1.25.40.10">
    <property type="entry name" value="Tetratricopeptide repeat domain"/>
    <property type="match status" value="2"/>
</dbReference>
<dbReference type="SMART" id="SM00028">
    <property type="entry name" value="TPR"/>
    <property type="match status" value="5"/>
</dbReference>
<dbReference type="Pfam" id="PF13560">
    <property type="entry name" value="HTH_31"/>
    <property type="match status" value="1"/>
</dbReference>
<dbReference type="InterPro" id="IPR001387">
    <property type="entry name" value="Cro/C1-type_HTH"/>
</dbReference>
<dbReference type="KEGG" id="cai:Caci_0397"/>
<evidence type="ECO:0000313" key="4">
    <source>
        <dbReference type="Proteomes" id="UP000000851"/>
    </source>
</evidence>
<dbReference type="EMBL" id="CP001700">
    <property type="protein sequence ID" value="ACU69349.1"/>
    <property type="molecule type" value="Genomic_DNA"/>
</dbReference>
<dbReference type="InterPro" id="IPR019734">
    <property type="entry name" value="TPR_rpt"/>
</dbReference>
<accession>C7PVJ3</accession>
<dbReference type="SUPFAM" id="SSF47413">
    <property type="entry name" value="lambda repressor-like DNA-binding domains"/>
    <property type="match status" value="1"/>
</dbReference>
<keyword evidence="4" id="KW-1185">Reference proteome</keyword>
<dbReference type="eggNOG" id="COG0457">
    <property type="taxonomic scope" value="Bacteria"/>
</dbReference>
<dbReference type="CDD" id="cd00093">
    <property type="entry name" value="HTH_XRE"/>
    <property type="match status" value="1"/>
</dbReference>
<evidence type="ECO:0000259" key="2">
    <source>
        <dbReference type="PROSITE" id="PS50943"/>
    </source>
</evidence>
<feature type="repeat" description="TPR" evidence="1">
    <location>
        <begin position="364"/>
        <end position="397"/>
    </location>
</feature>
<dbReference type="STRING" id="479433.Caci_0397"/>
<dbReference type="Proteomes" id="UP000000851">
    <property type="component" value="Chromosome"/>
</dbReference>
<proteinExistence type="predicted"/>
<protein>
    <submittedName>
        <fullName evidence="3">Tetratricopeptide TPR_2 repeat protein</fullName>
    </submittedName>
</protein>
<dbReference type="AlphaFoldDB" id="C7PVJ3"/>
<dbReference type="PROSITE" id="PS50943">
    <property type="entry name" value="HTH_CROC1"/>
    <property type="match status" value="1"/>
</dbReference>
<dbReference type="InterPro" id="IPR011990">
    <property type="entry name" value="TPR-like_helical_dom_sf"/>
</dbReference>
<dbReference type="HOGENOM" id="CLU_612386_0_0_11"/>
<reference evidence="3 4" key="1">
    <citation type="journal article" date="2009" name="Stand. Genomic Sci.">
        <title>Complete genome sequence of Catenulispora acidiphila type strain (ID 139908).</title>
        <authorList>
            <person name="Copeland A."/>
            <person name="Lapidus A."/>
            <person name="Glavina Del Rio T."/>
            <person name="Nolan M."/>
            <person name="Lucas S."/>
            <person name="Chen F."/>
            <person name="Tice H."/>
            <person name="Cheng J.F."/>
            <person name="Bruce D."/>
            <person name="Goodwin L."/>
            <person name="Pitluck S."/>
            <person name="Mikhailova N."/>
            <person name="Pati A."/>
            <person name="Ivanova N."/>
            <person name="Mavromatis K."/>
            <person name="Chen A."/>
            <person name="Palaniappan K."/>
            <person name="Chain P."/>
            <person name="Land M."/>
            <person name="Hauser L."/>
            <person name="Chang Y.J."/>
            <person name="Jeffries C.D."/>
            <person name="Chertkov O."/>
            <person name="Brettin T."/>
            <person name="Detter J.C."/>
            <person name="Han C."/>
            <person name="Ali Z."/>
            <person name="Tindall B.J."/>
            <person name="Goker M."/>
            <person name="Bristow J."/>
            <person name="Eisen J.A."/>
            <person name="Markowitz V."/>
            <person name="Hugenholtz P."/>
            <person name="Kyrpides N.C."/>
            <person name="Klenk H.P."/>
        </authorList>
    </citation>
    <scope>NUCLEOTIDE SEQUENCE [LARGE SCALE GENOMIC DNA]</scope>
    <source>
        <strain evidence="4">DSM 44928 / JCM 14897 / NBRC 102108 / NRRL B-24433 / ID139908</strain>
    </source>
</reference>
<organism evidence="3 4">
    <name type="scientific">Catenulispora acidiphila (strain DSM 44928 / JCM 14897 / NBRC 102108 / NRRL B-24433 / ID139908)</name>
    <dbReference type="NCBI Taxonomy" id="479433"/>
    <lineage>
        <taxon>Bacteria</taxon>
        <taxon>Bacillati</taxon>
        <taxon>Actinomycetota</taxon>
        <taxon>Actinomycetes</taxon>
        <taxon>Catenulisporales</taxon>
        <taxon>Catenulisporaceae</taxon>
        <taxon>Catenulispora</taxon>
    </lineage>
</organism>
<sequence length="475" mass="50765">MPLSGDGQQTQGQIGARLQEVRTRRGLTQRALAEPGYTAAYVSTLEAGKARASEAALRYFAERLAISYEELATGVPAGLRAEIRDGLAEANAAMDAGRAAEAEALLAALLERAAGNDVPDLAADVRVALGAFLLRRGDLAAGREQFEQAEALLADRPLVARVRAIRGRATAYYLEGDVRYSCYLLENTISELNGGGLPDPASLVLLYAAVIGPYLELGALERATKAATLALDLAPRVADPIAVATLHRSVARTLAAGGRFDEAEAALVKAQDVYQQWEIRAELAQCHWMRGYLYAQHERFADAETELRTAATMLRAADAVFYAVQVEVELADVRWRLGHTDEAEHLLTRLLADLGPGHGAVHAAAAHRLLGLIRERADDPQTAERHYRQAIELQQDADVAGDLADTSRLLGDLLDKQGRTREAVAAYRNGLTALARPGTTTLGAAPLPPPVISALDSVHRAVHVVPGGGDSAAHE</sequence>
<dbReference type="Pfam" id="PF13424">
    <property type="entry name" value="TPR_12"/>
    <property type="match status" value="1"/>
</dbReference>
<dbReference type="SMART" id="SM00530">
    <property type="entry name" value="HTH_XRE"/>
    <property type="match status" value="1"/>
</dbReference>
<gene>
    <name evidence="3" type="ordered locus">Caci_0397</name>
</gene>
<dbReference type="Pfam" id="PF13432">
    <property type="entry name" value="TPR_16"/>
    <property type="match status" value="1"/>
</dbReference>
<dbReference type="RefSeq" id="WP_012784644.1">
    <property type="nucleotide sequence ID" value="NC_013131.1"/>
</dbReference>
<dbReference type="GO" id="GO:0003677">
    <property type="term" value="F:DNA binding"/>
    <property type="evidence" value="ECO:0007669"/>
    <property type="project" value="InterPro"/>
</dbReference>
<dbReference type="SUPFAM" id="SSF48452">
    <property type="entry name" value="TPR-like"/>
    <property type="match status" value="2"/>
</dbReference>
<dbReference type="InParanoid" id="C7PVJ3"/>
<keyword evidence="1" id="KW-0802">TPR repeat</keyword>
<name>C7PVJ3_CATAD</name>
<dbReference type="Gene3D" id="1.10.260.40">
    <property type="entry name" value="lambda repressor-like DNA-binding domains"/>
    <property type="match status" value="1"/>
</dbReference>
<evidence type="ECO:0000313" key="3">
    <source>
        <dbReference type="EMBL" id="ACU69349.1"/>
    </source>
</evidence>
<dbReference type="OrthoDB" id="3380004at2"/>
<feature type="domain" description="HTH cro/C1-type" evidence="2">
    <location>
        <begin position="18"/>
        <end position="71"/>
    </location>
</feature>
<dbReference type="PROSITE" id="PS50005">
    <property type="entry name" value="TPR"/>
    <property type="match status" value="1"/>
</dbReference>